<feature type="transmembrane region" description="Helical" evidence="15">
    <location>
        <begin position="28"/>
        <end position="47"/>
    </location>
</feature>
<evidence type="ECO:0000313" key="17">
    <source>
        <dbReference type="RefSeq" id="XP_054837299.1"/>
    </source>
</evidence>
<evidence type="ECO:0000256" key="12">
    <source>
        <dbReference type="ARBA" id="ARBA00049511"/>
    </source>
</evidence>
<evidence type="ECO:0000256" key="7">
    <source>
        <dbReference type="ARBA" id="ARBA00022919"/>
    </source>
</evidence>
<dbReference type="RefSeq" id="XP_054837299.1">
    <property type="nucleotide sequence ID" value="XM_054981324.1"/>
</dbReference>
<feature type="transmembrane region" description="Helical" evidence="15">
    <location>
        <begin position="59"/>
        <end position="78"/>
    </location>
</feature>
<feature type="binding site" evidence="14">
    <location>
        <position position="77"/>
    </location>
    <ligand>
        <name>Zn(2+)</name>
        <dbReference type="ChEBI" id="CHEBI:29105"/>
        <note>catalytic</note>
    </ligand>
</feature>
<feature type="transmembrane region" description="Helical" evidence="15">
    <location>
        <begin position="142"/>
        <end position="160"/>
    </location>
</feature>
<feature type="transmembrane region" description="Helical" evidence="15">
    <location>
        <begin position="207"/>
        <end position="226"/>
    </location>
</feature>
<evidence type="ECO:0000256" key="6">
    <source>
        <dbReference type="ARBA" id="ARBA00022801"/>
    </source>
</evidence>
<comment type="pathway">
    <text evidence="3">Sphingolipid metabolism.</text>
</comment>
<evidence type="ECO:0000256" key="1">
    <source>
        <dbReference type="ARBA" id="ARBA00004141"/>
    </source>
</evidence>
<keyword evidence="16" id="KW-1185">Reference proteome</keyword>
<dbReference type="KEGG" id="emc:129331007"/>
<evidence type="ECO:0000256" key="2">
    <source>
        <dbReference type="ARBA" id="ARBA00004760"/>
    </source>
</evidence>
<dbReference type="GO" id="GO:0046872">
    <property type="term" value="F:metal ion binding"/>
    <property type="evidence" value="ECO:0007669"/>
    <property type="project" value="UniProtKB-KW"/>
</dbReference>
<evidence type="ECO:0000256" key="15">
    <source>
        <dbReference type="RuleBase" id="RU364079"/>
    </source>
</evidence>
<keyword evidence="9 15" id="KW-0472">Membrane</keyword>
<evidence type="ECO:0000256" key="8">
    <source>
        <dbReference type="ARBA" id="ARBA00022989"/>
    </source>
</evidence>
<feature type="binding site" evidence="14">
    <location>
        <position position="209"/>
    </location>
    <ligand>
        <name>Zn(2+)</name>
        <dbReference type="ChEBI" id="CHEBI:29105"/>
        <note>catalytic</note>
    </ligand>
</feature>
<comment type="catalytic activity">
    <reaction evidence="11">
        <text>an N-acylsphing-4-enine + H2O = sphing-4-enine + a fatty acid</text>
        <dbReference type="Rhea" id="RHEA:20856"/>
        <dbReference type="ChEBI" id="CHEBI:15377"/>
        <dbReference type="ChEBI" id="CHEBI:28868"/>
        <dbReference type="ChEBI" id="CHEBI:52639"/>
        <dbReference type="ChEBI" id="CHEBI:57756"/>
        <dbReference type="EC" id="3.5.1.23"/>
    </reaction>
    <physiologicalReaction direction="left-to-right" evidence="11">
        <dbReference type="Rhea" id="RHEA:20857"/>
    </physiologicalReaction>
</comment>
<comment type="function">
    <text evidence="15">Hydrolyzes the sphingolipid ceramide into sphingosine and free fatty acid.</text>
</comment>
<dbReference type="GO" id="GO:0017040">
    <property type="term" value="F:N-acylsphingosine amidohydrolase activity"/>
    <property type="evidence" value="ECO:0007669"/>
    <property type="project" value="UniProtKB-EC"/>
</dbReference>
<keyword evidence="15" id="KW-0443">Lipid metabolism</keyword>
<dbReference type="PANTHER" id="PTHR46139:SF2">
    <property type="entry name" value="ALKALINE CERAMIDASE 1"/>
    <property type="match status" value="1"/>
</dbReference>
<evidence type="ECO:0000256" key="3">
    <source>
        <dbReference type="ARBA" id="ARBA00004991"/>
    </source>
</evidence>
<evidence type="ECO:0000313" key="16">
    <source>
        <dbReference type="Proteomes" id="UP001190640"/>
    </source>
</evidence>
<dbReference type="PANTHER" id="PTHR46139">
    <property type="entry name" value="ALKALINE CERAMIDASE"/>
    <property type="match status" value="1"/>
</dbReference>
<feature type="binding site" evidence="13">
    <location>
        <position position="27"/>
    </location>
    <ligand>
        <name>Ca(2+)</name>
        <dbReference type="ChEBI" id="CHEBI:29108"/>
    </ligand>
</feature>
<dbReference type="GO" id="GO:0016020">
    <property type="term" value="C:membrane"/>
    <property type="evidence" value="ECO:0007669"/>
    <property type="project" value="UniProtKB-SubCell"/>
</dbReference>
<sequence>MPSIFAYLSAEVDWCEGNFEHSQYIAEYYNTVSNIIFFIIIPFMLTLNMDYMKYRPKPVHSLAVMVALIGFSSVYFHMTLSYVGQLLDELSILWTMGLCYACWFPTHHYPSFIKNREQFSWIVGIVTVVSTLMSFVRPVLNAYALNSVALHLLYVVFLEIKRATNPRIQRLGVITVIWWVVAISCWIVDKFFCEFCQKINFCYFHSLWHVFINIALTYLSTLIMYLDVLYEMPTAEPDLAYWPSKNSPISLPYLVLGKPHKWC</sequence>
<dbReference type="CTD" id="125981"/>
<feature type="binding site" evidence="13">
    <location>
        <position position="18"/>
    </location>
    <ligand>
        <name>Ca(2+)</name>
        <dbReference type="ChEBI" id="CHEBI:29108"/>
    </ligand>
</feature>
<dbReference type="InterPro" id="IPR008901">
    <property type="entry name" value="ACER"/>
</dbReference>
<dbReference type="AlphaFoldDB" id="A0AA97JHB0"/>
<evidence type="ECO:0000256" key="4">
    <source>
        <dbReference type="ARBA" id="ARBA00009780"/>
    </source>
</evidence>
<keyword evidence="13" id="KW-0479">Metal-binding</keyword>
<comment type="pathway">
    <text evidence="2">Lipid metabolism; sphingolipid metabolism.</text>
</comment>
<dbReference type="GO" id="GO:0005783">
    <property type="term" value="C:endoplasmic reticulum"/>
    <property type="evidence" value="ECO:0007669"/>
    <property type="project" value="TreeGrafter"/>
</dbReference>
<feature type="binding site" evidence="13">
    <location>
        <position position="13"/>
    </location>
    <ligand>
        <name>Ca(2+)</name>
        <dbReference type="ChEBI" id="CHEBI:29108"/>
    </ligand>
</feature>
<accession>A0AA97JHB0</accession>
<dbReference type="GO" id="GO:0046514">
    <property type="term" value="P:ceramide catabolic process"/>
    <property type="evidence" value="ECO:0007669"/>
    <property type="project" value="TreeGrafter"/>
</dbReference>
<protein>
    <recommendedName>
        <fullName evidence="15">Alkaline ceramidase</fullName>
        <ecNumber evidence="15">3.5.1.-</ecNumber>
    </recommendedName>
</protein>
<evidence type="ECO:0000256" key="13">
    <source>
        <dbReference type="PIRSR" id="PIRSR608901-1"/>
    </source>
</evidence>
<feature type="binding site" evidence="13">
    <location>
        <position position="16"/>
    </location>
    <ligand>
        <name>Ca(2+)</name>
        <dbReference type="ChEBI" id="CHEBI:29108"/>
    </ligand>
</feature>
<keyword evidence="7" id="KW-0746">Sphingolipid metabolism</keyword>
<evidence type="ECO:0000256" key="14">
    <source>
        <dbReference type="PIRSR" id="PIRSR608901-2"/>
    </source>
</evidence>
<proteinExistence type="inferred from homology"/>
<dbReference type="Proteomes" id="UP001190640">
    <property type="component" value="Chromosome 5"/>
</dbReference>
<reference evidence="17" key="1">
    <citation type="submission" date="2025-08" db="UniProtKB">
        <authorList>
            <consortium name="RefSeq"/>
        </authorList>
    </citation>
    <scope>IDENTIFICATION</scope>
    <source>
        <tissue evidence="17">Blood</tissue>
    </source>
</reference>
<organism evidence="16 17">
    <name type="scientific">Eublepharis macularius</name>
    <name type="common">Leopard gecko</name>
    <name type="synonym">Cyrtodactylus macularius</name>
    <dbReference type="NCBI Taxonomy" id="481883"/>
    <lineage>
        <taxon>Eukaryota</taxon>
        <taxon>Metazoa</taxon>
        <taxon>Chordata</taxon>
        <taxon>Craniata</taxon>
        <taxon>Vertebrata</taxon>
        <taxon>Euteleostomi</taxon>
        <taxon>Lepidosauria</taxon>
        <taxon>Squamata</taxon>
        <taxon>Bifurcata</taxon>
        <taxon>Gekkota</taxon>
        <taxon>Eublepharidae</taxon>
        <taxon>Eublepharinae</taxon>
        <taxon>Eublepharis</taxon>
    </lineage>
</organism>
<comment type="similarity">
    <text evidence="4 15">Belongs to the alkaline ceramidase family.</text>
</comment>
<evidence type="ECO:0000256" key="9">
    <source>
        <dbReference type="ARBA" id="ARBA00023136"/>
    </source>
</evidence>
<dbReference type="Pfam" id="PF05875">
    <property type="entry name" value="Ceramidase"/>
    <property type="match status" value="1"/>
</dbReference>
<keyword evidence="13" id="KW-0106">Calcium</keyword>
<feature type="transmembrane region" description="Helical" evidence="15">
    <location>
        <begin position="119"/>
        <end position="136"/>
    </location>
</feature>
<gene>
    <name evidence="17" type="primary">ACER1</name>
</gene>
<feature type="transmembrane region" description="Helical" evidence="15">
    <location>
        <begin position="172"/>
        <end position="192"/>
    </location>
</feature>
<evidence type="ECO:0000256" key="5">
    <source>
        <dbReference type="ARBA" id="ARBA00022692"/>
    </source>
</evidence>
<feature type="binding site" evidence="14">
    <location>
        <position position="205"/>
    </location>
    <ligand>
        <name>Zn(2+)</name>
        <dbReference type="ChEBI" id="CHEBI:29105"/>
        <note>catalytic</note>
    </ligand>
</feature>
<dbReference type="GeneID" id="129331007"/>
<feature type="transmembrane region" description="Helical" evidence="15">
    <location>
        <begin position="90"/>
        <end position="107"/>
    </location>
</feature>
<comment type="catalytic activity">
    <reaction evidence="12">
        <text>an N-acylsphinganine + H2O = sphinganine + a fatty acid</text>
        <dbReference type="Rhea" id="RHEA:33551"/>
        <dbReference type="ChEBI" id="CHEBI:15377"/>
        <dbReference type="ChEBI" id="CHEBI:28868"/>
        <dbReference type="ChEBI" id="CHEBI:31488"/>
        <dbReference type="ChEBI" id="CHEBI:57817"/>
    </reaction>
    <physiologicalReaction direction="left-to-right" evidence="12">
        <dbReference type="Rhea" id="RHEA:33552"/>
    </physiologicalReaction>
</comment>
<comment type="cofactor">
    <cofactor evidence="14">
        <name>Zn(2+)</name>
        <dbReference type="ChEBI" id="CHEBI:29105"/>
    </cofactor>
</comment>
<comment type="subcellular location">
    <subcellularLocation>
        <location evidence="1">Membrane</location>
        <topology evidence="1">Multi-pass membrane protein</topology>
    </subcellularLocation>
</comment>
<keyword evidence="14" id="KW-0862">Zinc</keyword>
<keyword evidence="6 15" id="KW-0378">Hydrolase</keyword>
<feature type="binding site" evidence="13">
    <location>
        <position position="14"/>
    </location>
    <ligand>
        <name>Ca(2+)</name>
        <dbReference type="ChEBI" id="CHEBI:29108"/>
    </ligand>
</feature>
<evidence type="ECO:0000256" key="11">
    <source>
        <dbReference type="ARBA" id="ARBA00048323"/>
    </source>
</evidence>
<dbReference type="EC" id="3.5.1.-" evidence="15"/>
<dbReference type="GO" id="GO:0046512">
    <property type="term" value="P:sphingosine biosynthetic process"/>
    <property type="evidence" value="ECO:0007669"/>
    <property type="project" value="UniProtKB-ARBA"/>
</dbReference>
<keyword evidence="8 15" id="KW-1133">Transmembrane helix</keyword>
<comment type="catalytic activity">
    <reaction evidence="10">
        <text>N-(9Z-octadecenoyl)-sphing-4-enine + H2O = sphing-4-enine + (9Z)-octadecenoate</text>
        <dbReference type="Rhea" id="RHEA:41299"/>
        <dbReference type="ChEBI" id="CHEBI:15377"/>
        <dbReference type="ChEBI" id="CHEBI:30823"/>
        <dbReference type="ChEBI" id="CHEBI:57756"/>
        <dbReference type="ChEBI" id="CHEBI:77996"/>
    </reaction>
    <physiologicalReaction direction="left-to-right" evidence="10">
        <dbReference type="Rhea" id="RHEA:41300"/>
    </physiologicalReaction>
</comment>
<evidence type="ECO:0000256" key="10">
    <source>
        <dbReference type="ARBA" id="ARBA00047401"/>
    </source>
</evidence>
<keyword evidence="5 15" id="KW-0812">Transmembrane</keyword>
<name>A0AA97JHB0_EUBMA</name>